<dbReference type="Pfam" id="PF01471">
    <property type="entry name" value="PG_binding_1"/>
    <property type="match status" value="1"/>
</dbReference>
<feature type="domain" description="Peptidoglycan binding-like" evidence="3">
    <location>
        <begin position="263"/>
        <end position="321"/>
    </location>
</feature>
<protein>
    <submittedName>
        <fullName evidence="4">Peptidoglycan-binding protein</fullName>
    </submittedName>
</protein>
<feature type="compositionally biased region" description="Basic and acidic residues" evidence="1">
    <location>
        <begin position="259"/>
        <end position="269"/>
    </location>
</feature>
<feature type="region of interest" description="Disordered" evidence="1">
    <location>
        <begin position="79"/>
        <end position="127"/>
    </location>
</feature>
<dbReference type="Proteomes" id="UP001595908">
    <property type="component" value="Unassembled WGS sequence"/>
</dbReference>
<name>A0ABV9V6C1_STRAZ</name>
<feature type="compositionally biased region" description="Pro residues" evidence="1">
    <location>
        <begin position="88"/>
        <end position="100"/>
    </location>
</feature>
<dbReference type="InterPro" id="IPR036366">
    <property type="entry name" value="PGBDSf"/>
</dbReference>
<feature type="transmembrane region" description="Helical" evidence="2">
    <location>
        <begin position="131"/>
        <end position="154"/>
    </location>
</feature>
<proteinExistence type="predicted"/>
<evidence type="ECO:0000259" key="3">
    <source>
        <dbReference type="Pfam" id="PF01471"/>
    </source>
</evidence>
<evidence type="ECO:0000313" key="4">
    <source>
        <dbReference type="EMBL" id="MFC4978609.1"/>
    </source>
</evidence>
<reference evidence="5" key="1">
    <citation type="journal article" date="2019" name="Int. J. Syst. Evol. Microbiol.">
        <title>The Global Catalogue of Microorganisms (GCM) 10K type strain sequencing project: providing services to taxonomists for standard genome sequencing and annotation.</title>
        <authorList>
            <consortium name="The Broad Institute Genomics Platform"/>
            <consortium name="The Broad Institute Genome Sequencing Center for Infectious Disease"/>
            <person name="Wu L."/>
            <person name="Ma J."/>
        </authorList>
    </citation>
    <scope>NUCLEOTIDE SEQUENCE [LARGE SCALE GENOMIC DNA]</scope>
    <source>
        <strain evidence="5">ICMP 257</strain>
    </source>
</reference>
<dbReference type="InterPro" id="IPR036365">
    <property type="entry name" value="PGBD-like_sf"/>
</dbReference>
<sequence>MTGHMCPECGDERSARPGAGCACGAGTAARTGRDARAAEVAAAEDFDPLRIRPYVTLNSDHTQDDGAPGAATTMPLFLDGAPGGAPGPGAPGPVPGPPPRAVTADEARRRTAAAYAGSGPDPVQPRRRRPFAVVAVGAAVAAVVGTAAFAGGLFDDDDSRDTALPPEVTTSAPDAGSQPAASVSASPSASPSATPSRSASASTSTSASASASPTPSKSPSASPSAAASKSPAPSASATKAPTTAAATPPAEELSGVTLRRGDRGSEVSELQRRLQEIWVYRGPDDGAYTERVEEAVSEFQRWVSVRSDPPGVYGPETRRALEAQTNGRGRRS</sequence>
<keyword evidence="2" id="KW-0472">Membrane</keyword>
<feature type="compositionally biased region" description="Low complexity" evidence="1">
    <location>
        <begin position="179"/>
        <end position="250"/>
    </location>
</feature>
<dbReference type="InterPro" id="IPR002477">
    <property type="entry name" value="Peptidoglycan-bd-like"/>
</dbReference>
<keyword evidence="2" id="KW-1133">Transmembrane helix</keyword>
<dbReference type="RefSeq" id="WP_033299768.1">
    <property type="nucleotide sequence ID" value="NZ_JBHSJE010000002.1"/>
</dbReference>
<keyword evidence="2" id="KW-0812">Transmembrane</keyword>
<feature type="region of interest" description="Disordered" evidence="1">
    <location>
        <begin position="307"/>
        <end position="332"/>
    </location>
</feature>
<dbReference type="EMBL" id="JBHSJE010000002">
    <property type="protein sequence ID" value="MFC4978609.1"/>
    <property type="molecule type" value="Genomic_DNA"/>
</dbReference>
<dbReference type="GeneID" id="31233304"/>
<feature type="region of interest" description="Disordered" evidence="1">
    <location>
        <begin position="151"/>
        <end position="269"/>
    </location>
</feature>
<evidence type="ECO:0000256" key="1">
    <source>
        <dbReference type="SAM" id="MobiDB-lite"/>
    </source>
</evidence>
<comment type="caution">
    <text evidence="4">The sequence shown here is derived from an EMBL/GenBank/DDBJ whole genome shotgun (WGS) entry which is preliminary data.</text>
</comment>
<evidence type="ECO:0000313" key="5">
    <source>
        <dbReference type="Proteomes" id="UP001595908"/>
    </source>
</evidence>
<gene>
    <name evidence="4" type="ORF">ACFPL4_09520</name>
</gene>
<dbReference type="Gene3D" id="1.10.101.10">
    <property type="entry name" value="PGBD-like superfamily/PGBD"/>
    <property type="match status" value="1"/>
</dbReference>
<dbReference type="SUPFAM" id="SSF47090">
    <property type="entry name" value="PGBD-like"/>
    <property type="match status" value="1"/>
</dbReference>
<evidence type="ECO:0000256" key="2">
    <source>
        <dbReference type="SAM" id="Phobius"/>
    </source>
</evidence>
<feature type="compositionally biased region" description="Polar residues" evidence="1">
    <location>
        <begin position="323"/>
        <end position="332"/>
    </location>
</feature>
<accession>A0ABV9V6C1</accession>
<organism evidence="4 5">
    <name type="scientific">Streptomyces atroolivaceus</name>
    <dbReference type="NCBI Taxonomy" id="66869"/>
    <lineage>
        <taxon>Bacteria</taxon>
        <taxon>Bacillati</taxon>
        <taxon>Actinomycetota</taxon>
        <taxon>Actinomycetes</taxon>
        <taxon>Kitasatosporales</taxon>
        <taxon>Streptomycetaceae</taxon>
        <taxon>Streptomyces</taxon>
    </lineage>
</organism>
<keyword evidence="5" id="KW-1185">Reference proteome</keyword>